<keyword evidence="2 7" id="KW-0812">Transmembrane</keyword>
<evidence type="ECO:0000256" key="4">
    <source>
        <dbReference type="ARBA" id="ARBA00023136"/>
    </source>
</evidence>
<feature type="transmembrane region" description="Helical" evidence="7">
    <location>
        <begin position="165"/>
        <end position="193"/>
    </location>
</feature>
<feature type="compositionally biased region" description="Low complexity" evidence="6">
    <location>
        <begin position="278"/>
        <end position="291"/>
    </location>
</feature>
<dbReference type="GO" id="GO:0016020">
    <property type="term" value="C:membrane"/>
    <property type="evidence" value="ECO:0007669"/>
    <property type="project" value="UniProtKB-SubCell"/>
</dbReference>
<evidence type="ECO:0000256" key="5">
    <source>
        <dbReference type="ARBA" id="ARBA00038359"/>
    </source>
</evidence>
<reference evidence="10" key="1">
    <citation type="submission" date="2018-05" db="EMBL/GenBank/DDBJ databases">
        <title>Draft genome sequence of Stemphylium lycopersici strain CIDEFI 213.</title>
        <authorList>
            <person name="Medina R."/>
            <person name="Franco M.E.E."/>
            <person name="Lucentini C.G."/>
            <person name="Saparrat M.C.N."/>
            <person name="Balatti P.A."/>
        </authorList>
    </citation>
    <scope>NUCLEOTIDE SEQUENCE [LARGE SCALE GENOMIC DNA]</scope>
    <source>
        <strain evidence="10">CIDEFI 213</strain>
    </source>
</reference>
<organism evidence="9 10">
    <name type="scientific">Stemphylium lycopersici</name>
    <name type="common">Tomato gray leaf spot disease fungus</name>
    <name type="synonym">Thyrospora lycopersici</name>
    <dbReference type="NCBI Taxonomy" id="183478"/>
    <lineage>
        <taxon>Eukaryota</taxon>
        <taxon>Fungi</taxon>
        <taxon>Dikarya</taxon>
        <taxon>Ascomycota</taxon>
        <taxon>Pezizomycotina</taxon>
        <taxon>Dothideomycetes</taxon>
        <taxon>Pleosporomycetidae</taxon>
        <taxon>Pleosporales</taxon>
        <taxon>Pleosporineae</taxon>
        <taxon>Pleosporaceae</taxon>
        <taxon>Stemphylium</taxon>
    </lineage>
</organism>
<gene>
    <name evidence="9" type="ORF">DDE83_001462</name>
</gene>
<evidence type="ECO:0000256" key="1">
    <source>
        <dbReference type="ARBA" id="ARBA00004141"/>
    </source>
</evidence>
<accession>A0A364ND23</accession>
<evidence type="ECO:0000256" key="7">
    <source>
        <dbReference type="SAM" id="Phobius"/>
    </source>
</evidence>
<evidence type="ECO:0000313" key="9">
    <source>
        <dbReference type="EMBL" id="RAR15225.1"/>
    </source>
</evidence>
<feature type="domain" description="Rhodopsin" evidence="8">
    <location>
        <begin position="29"/>
        <end position="268"/>
    </location>
</feature>
<evidence type="ECO:0000313" key="10">
    <source>
        <dbReference type="Proteomes" id="UP000249619"/>
    </source>
</evidence>
<dbReference type="Proteomes" id="UP000249619">
    <property type="component" value="Unassembled WGS sequence"/>
</dbReference>
<keyword evidence="3 7" id="KW-1133">Transmembrane helix</keyword>
<dbReference type="InterPro" id="IPR052337">
    <property type="entry name" value="SAT4-like"/>
</dbReference>
<feature type="transmembrane region" description="Helical" evidence="7">
    <location>
        <begin position="45"/>
        <end position="68"/>
    </location>
</feature>
<dbReference type="PANTHER" id="PTHR33048">
    <property type="entry name" value="PTH11-LIKE INTEGRAL MEMBRANE PROTEIN (AFU_ORTHOLOGUE AFUA_5G11245)"/>
    <property type="match status" value="1"/>
</dbReference>
<dbReference type="EMBL" id="QGDH01000014">
    <property type="protein sequence ID" value="RAR15225.1"/>
    <property type="molecule type" value="Genomic_DNA"/>
</dbReference>
<keyword evidence="4 7" id="KW-0472">Membrane</keyword>
<evidence type="ECO:0000256" key="3">
    <source>
        <dbReference type="ARBA" id="ARBA00022989"/>
    </source>
</evidence>
<feature type="transmembrane region" description="Helical" evidence="7">
    <location>
        <begin position="88"/>
        <end position="112"/>
    </location>
</feature>
<keyword evidence="10" id="KW-1185">Reference proteome</keyword>
<dbReference type="InterPro" id="IPR049326">
    <property type="entry name" value="Rhodopsin_dom_fungi"/>
</dbReference>
<comment type="subcellular location">
    <subcellularLocation>
        <location evidence="1">Membrane</location>
        <topology evidence="1">Multi-pass membrane protein</topology>
    </subcellularLocation>
</comment>
<dbReference type="OrthoDB" id="3923077at2759"/>
<dbReference type="PANTHER" id="PTHR33048:SF96">
    <property type="entry name" value="INTEGRAL MEMBRANE PROTEIN"/>
    <property type="match status" value="1"/>
</dbReference>
<feature type="transmembrane region" description="Helical" evidence="7">
    <location>
        <begin position="205"/>
        <end position="227"/>
    </location>
</feature>
<proteinExistence type="inferred from homology"/>
<feature type="compositionally biased region" description="Polar residues" evidence="6">
    <location>
        <begin position="293"/>
        <end position="304"/>
    </location>
</feature>
<dbReference type="Pfam" id="PF20684">
    <property type="entry name" value="Fung_rhodopsin"/>
    <property type="match status" value="1"/>
</dbReference>
<sequence length="394" mass="44088">MASRDANRGPELQAVCLTFVSFAFVATVLRVYARARIVKAFGADDWWMVAALCAHVMFATCAIGGVHYGTGRHMDTLSFEQQYKAMRYWWLCYIAYCWAMITSKVSIGLFLLRVTVKALHKWIIYVAMGLTVLCGLIFFFVTLFQCHPISFFWNKHIADGTCVDVNVIIGLTFLYSAISVISDFIFAILPFFLIWGLNMSVKTRVLLIPILGMACIASVAVCVRMGYVMDFKNPDFLWATVDIAIWSDIEQGLAITAGSLATLRPLWRQISSSLGFASSSLGPSGPSGPSGMRTPQWNGDPTNQSRKKPSFLSMAKSLFHTENKATSKELDEDYGMGNLAPIRLRDDLSAEKEKSDQVFNTWRIKGGGKVSDEESRIGEITMETYINQKNEERR</sequence>
<dbReference type="AlphaFoldDB" id="A0A364ND23"/>
<feature type="transmembrane region" description="Helical" evidence="7">
    <location>
        <begin position="12"/>
        <end position="33"/>
    </location>
</feature>
<protein>
    <submittedName>
        <fullName evidence="9">Integral membrane protein</fullName>
    </submittedName>
</protein>
<comment type="caution">
    <text evidence="9">The sequence shown here is derived from an EMBL/GenBank/DDBJ whole genome shotgun (WGS) entry which is preliminary data.</text>
</comment>
<evidence type="ECO:0000256" key="2">
    <source>
        <dbReference type="ARBA" id="ARBA00022692"/>
    </source>
</evidence>
<evidence type="ECO:0000256" key="6">
    <source>
        <dbReference type="SAM" id="MobiDB-lite"/>
    </source>
</evidence>
<feature type="region of interest" description="Disordered" evidence="6">
    <location>
        <begin position="278"/>
        <end position="307"/>
    </location>
</feature>
<comment type="similarity">
    <text evidence="5">Belongs to the SAT4 family.</text>
</comment>
<name>A0A364ND23_STELY</name>
<evidence type="ECO:0000259" key="8">
    <source>
        <dbReference type="Pfam" id="PF20684"/>
    </source>
</evidence>
<feature type="transmembrane region" description="Helical" evidence="7">
    <location>
        <begin position="124"/>
        <end position="145"/>
    </location>
</feature>